<evidence type="ECO:0000313" key="4">
    <source>
        <dbReference type="EMBL" id="MCG2615443.1"/>
    </source>
</evidence>
<dbReference type="InterPro" id="IPR029058">
    <property type="entry name" value="AB_hydrolase_fold"/>
</dbReference>
<dbReference type="SUPFAM" id="SSF53474">
    <property type="entry name" value="alpha/beta-Hydrolases"/>
    <property type="match status" value="1"/>
</dbReference>
<dbReference type="InterPro" id="IPR050300">
    <property type="entry name" value="GDXG_lipolytic_enzyme"/>
</dbReference>
<feature type="domain" description="BD-FAE-like" evidence="3">
    <location>
        <begin position="61"/>
        <end position="257"/>
    </location>
</feature>
<dbReference type="PANTHER" id="PTHR48081">
    <property type="entry name" value="AB HYDROLASE SUPERFAMILY PROTEIN C4A8.06C"/>
    <property type="match status" value="1"/>
</dbReference>
<proteinExistence type="predicted"/>
<dbReference type="Proteomes" id="UP001165367">
    <property type="component" value="Unassembled WGS sequence"/>
</dbReference>
<reference evidence="4" key="1">
    <citation type="submission" date="2022-01" db="EMBL/GenBank/DDBJ databases">
        <authorList>
            <person name="Jo J.-H."/>
            <person name="Im W.-T."/>
        </authorList>
    </citation>
    <scope>NUCLEOTIDE SEQUENCE</scope>
    <source>
        <strain evidence="4">NA20</strain>
    </source>
</reference>
<dbReference type="Pfam" id="PF20434">
    <property type="entry name" value="BD-FAE"/>
    <property type="match status" value="1"/>
</dbReference>
<organism evidence="4 5">
    <name type="scientific">Terrimonas ginsenosidimutans</name>
    <dbReference type="NCBI Taxonomy" id="2908004"/>
    <lineage>
        <taxon>Bacteria</taxon>
        <taxon>Pseudomonadati</taxon>
        <taxon>Bacteroidota</taxon>
        <taxon>Chitinophagia</taxon>
        <taxon>Chitinophagales</taxon>
        <taxon>Chitinophagaceae</taxon>
        <taxon>Terrimonas</taxon>
    </lineage>
</organism>
<accession>A0ABS9KSY4</accession>
<feature type="chain" id="PRO_5045955560" evidence="2">
    <location>
        <begin position="21"/>
        <end position="302"/>
    </location>
</feature>
<evidence type="ECO:0000256" key="1">
    <source>
        <dbReference type="ARBA" id="ARBA00022801"/>
    </source>
</evidence>
<comment type="caution">
    <text evidence="4">The sequence shown here is derived from an EMBL/GenBank/DDBJ whole genome shotgun (WGS) entry which is preliminary data.</text>
</comment>
<evidence type="ECO:0000256" key="2">
    <source>
        <dbReference type="SAM" id="SignalP"/>
    </source>
</evidence>
<gene>
    <name evidence="4" type="ORF">LZZ85_14180</name>
</gene>
<dbReference type="PANTHER" id="PTHR48081:SF6">
    <property type="entry name" value="PEPTIDASE S9 PROLYL OLIGOPEPTIDASE CATALYTIC DOMAIN-CONTAINING PROTEIN"/>
    <property type="match status" value="1"/>
</dbReference>
<evidence type="ECO:0000259" key="3">
    <source>
        <dbReference type="Pfam" id="PF20434"/>
    </source>
</evidence>
<keyword evidence="5" id="KW-1185">Reference proteome</keyword>
<dbReference type="Gene3D" id="3.40.50.1820">
    <property type="entry name" value="alpha/beta hydrolase"/>
    <property type="match status" value="1"/>
</dbReference>
<dbReference type="EMBL" id="JAKLTR010000008">
    <property type="protein sequence ID" value="MCG2615443.1"/>
    <property type="molecule type" value="Genomic_DNA"/>
</dbReference>
<evidence type="ECO:0000313" key="5">
    <source>
        <dbReference type="Proteomes" id="UP001165367"/>
    </source>
</evidence>
<feature type="signal peptide" evidence="2">
    <location>
        <begin position="1"/>
        <end position="20"/>
    </location>
</feature>
<dbReference type="InterPro" id="IPR049492">
    <property type="entry name" value="BD-FAE-like_dom"/>
</dbReference>
<dbReference type="GO" id="GO:0016787">
    <property type="term" value="F:hydrolase activity"/>
    <property type="evidence" value="ECO:0007669"/>
    <property type="project" value="UniProtKB-KW"/>
</dbReference>
<sequence>MKRTFFYALAANCISGSVAAQVELPLYDKIPNSKAVVNKEASSIEEGVLLLKDISVPTLTMYRPDSGQKTPAVVICPGGAYRVLAAGHEGEDVARVLAGWGIAAFVLKYRLPDDASMHDRSIAPLQDAQRAMQMIRENAAQWNVDTGRVGVMGFSAGGHLASTLSTHFAKAQIENHLTISLRPDFSILIYPVVSFADSLTHQVCRSTLLGEEITTEKIREFSNDMHVSKETPPAFLVHAIDDKSVKLGNSIAYKEALERNGIPVELHIYEKGGHGFGMNNPAASDQWTDRLKQWLIARKIIK</sequence>
<dbReference type="RefSeq" id="WP_237873012.1">
    <property type="nucleotide sequence ID" value="NZ_JAKLTR010000008.1"/>
</dbReference>
<name>A0ABS9KSY4_9BACT</name>
<protein>
    <submittedName>
        <fullName evidence="4">Alpha/beta hydrolase</fullName>
    </submittedName>
</protein>
<keyword evidence="2" id="KW-0732">Signal</keyword>
<keyword evidence="1 4" id="KW-0378">Hydrolase</keyword>